<evidence type="ECO:0000313" key="7">
    <source>
        <dbReference type="Proteomes" id="UP001501565"/>
    </source>
</evidence>
<dbReference type="InterPro" id="IPR058163">
    <property type="entry name" value="LysR-type_TF_proteobact-type"/>
</dbReference>
<reference evidence="7" key="1">
    <citation type="journal article" date="2019" name="Int. J. Syst. Evol. Microbiol.">
        <title>The Global Catalogue of Microorganisms (GCM) 10K type strain sequencing project: providing services to taxonomists for standard genome sequencing and annotation.</title>
        <authorList>
            <consortium name="The Broad Institute Genomics Platform"/>
            <consortium name="The Broad Institute Genome Sequencing Center for Infectious Disease"/>
            <person name="Wu L."/>
            <person name="Ma J."/>
        </authorList>
    </citation>
    <scope>NUCLEOTIDE SEQUENCE [LARGE SCALE GENOMIC DNA]</scope>
    <source>
        <strain evidence="7">JCM 17551</strain>
    </source>
</reference>
<dbReference type="Gene3D" id="3.40.190.290">
    <property type="match status" value="1"/>
</dbReference>
<evidence type="ECO:0000313" key="6">
    <source>
        <dbReference type="EMBL" id="GAA3943939.1"/>
    </source>
</evidence>
<sequence>MALSDDNQVFITLVNHGSFIRAANALETTSASVSRYLKKLEQRLGVQLIHRTTRSLSLTQAGQVYFESCQRIVEEKRETELKLQNLSAKPVGTLKLTSTSTFARTQLIPVIAEFSEEYPDIQFELNVSDATLDIIDAGFDLAFRAGELKDSRLRCRTVLSGFLMACASPEYIARAGLPQRPQDLASHSFIFIGHVQSVIKRFQQLLPQFHVSNSNNKVLVNDMLAAYQCACSGMGVTVLPSYLIEQDLQQGRLVPLFTSEDQLRHEVNAVFPQSAFVPNKTRVFLDYLIQRLN</sequence>
<dbReference type="InterPro" id="IPR005119">
    <property type="entry name" value="LysR_subst-bd"/>
</dbReference>
<evidence type="ECO:0000256" key="1">
    <source>
        <dbReference type="ARBA" id="ARBA00009437"/>
    </source>
</evidence>
<accession>A0ABP7NGR1</accession>
<dbReference type="PROSITE" id="PS50931">
    <property type="entry name" value="HTH_LYSR"/>
    <property type="match status" value="1"/>
</dbReference>
<organism evidence="6 7">
    <name type="scientific">Litoribacillus peritrichatus</name>
    <dbReference type="NCBI Taxonomy" id="718191"/>
    <lineage>
        <taxon>Bacteria</taxon>
        <taxon>Pseudomonadati</taxon>
        <taxon>Pseudomonadota</taxon>
        <taxon>Gammaproteobacteria</taxon>
        <taxon>Oceanospirillales</taxon>
        <taxon>Oceanospirillaceae</taxon>
        <taxon>Litoribacillus</taxon>
    </lineage>
</organism>
<dbReference type="PANTHER" id="PTHR30537">
    <property type="entry name" value="HTH-TYPE TRANSCRIPTIONAL REGULATOR"/>
    <property type="match status" value="1"/>
</dbReference>
<keyword evidence="3" id="KW-0238">DNA-binding</keyword>
<evidence type="ECO:0000256" key="4">
    <source>
        <dbReference type="ARBA" id="ARBA00023163"/>
    </source>
</evidence>
<dbReference type="EMBL" id="BAABBN010000017">
    <property type="protein sequence ID" value="GAA3943939.1"/>
    <property type="molecule type" value="Genomic_DNA"/>
</dbReference>
<dbReference type="RefSeq" id="WP_344800886.1">
    <property type="nucleotide sequence ID" value="NZ_BAABBN010000017.1"/>
</dbReference>
<dbReference type="PANTHER" id="PTHR30537:SF5">
    <property type="entry name" value="HTH-TYPE TRANSCRIPTIONAL ACTIVATOR TTDR-RELATED"/>
    <property type="match status" value="1"/>
</dbReference>
<dbReference type="Proteomes" id="UP001501565">
    <property type="component" value="Unassembled WGS sequence"/>
</dbReference>
<keyword evidence="7" id="KW-1185">Reference proteome</keyword>
<dbReference type="CDD" id="cd08422">
    <property type="entry name" value="PBP2_CrgA_like"/>
    <property type="match status" value="1"/>
</dbReference>
<name>A0ABP7NGR1_9GAMM</name>
<dbReference type="Pfam" id="PF03466">
    <property type="entry name" value="LysR_substrate"/>
    <property type="match status" value="1"/>
</dbReference>
<keyword evidence="4" id="KW-0804">Transcription</keyword>
<evidence type="ECO:0000256" key="2">
    <source>
        <dbReference type="ARBA" id="ARBA00023015"/>
    </source>
</evidence>
<protein>
    <submittedName>
        <fullName evidence="6">LysR family transcriptional regulator</fullName>
    </submittedName>
</protein>
<evidence type="ECO:0000259" key="5">
    <source>
        <dbReference type="PROSITE" id="PS50931"/>
    </source>
</evidence>
<comment type="similarity">
    <text evidence="1">Belongs to the LysR transcriptional regulatory family.</text>
</comment>
<gene>
    <name evidence="6" type="ORF">GCM10022277_44620</name>
</gene>
<dbReference type="SUPFAM" id="SSF53850">
    <property type="entry name" value="Periplasmic binding protein-like II"/>
    <property type="match status" value="1"/>
</dbReference>
<dbReference type="SUPFAM" id="SSF46785">
    <property type="entry name" value="Winged helix' DNA-binding domain"/>
    <property type="match status" value="1"/>
</dbReference>
<dbReference type="InterPro" id="IPR000847">
    <property type="entry name" value="LysR_HTH_N"/>
</dbReference>
<dbReference type="Pfam" id="PF00126">
    <property type="entry name" value="HTH_1"/>
    <property type="match status" value="1"/>
</dbReference>
<dbReference type="InterPro" id="IPR036390">
    <property type="entry name" value="WH_DNA-bd_sf"/>
</dbReference>
<evidence type="ECO:0000256" key="3">
    <source>
        <dbReference type="ARBA" id="ARBA00023125"/>
    </source>
</evidence>
<feature type="domain" description="HTH lysR-type" evidence="5">
    <location>
        <begin position="8"/>
        <end position="59"/>
    </location>
</feature>
<dbReference type="InterPro" id="IPR036388">
    <property type="entry name" value="WH-like_DNA-bd_sf"/>
</dbReference>
<proteinExistence type="inferred from homology"/>
<dbReference type="Gene3D" id="1.10.10.10">
    <property type="entry name" value="Winged helix-like DNA-binding domain superfamily/Winged helix DNA-binding domain"/>
    <property type="match status" value="1"/>
</dbReference>
<keyword evidence="2" id="KW-0805">Transcription regulation</keyword>
<comment type="caution">
    <text evidence="6">The sequence shown here is derived from an EMBL/GenBank/DDBJ whole genome shotgun (WGS) entry which is preliminary data.</text>
</comment>